<dbReference type="EMBL" id="AKHW03006864">
    <property type="protein sequence ID" value="KYO17703.1"/>
    <property type="molecule type" value="Genomic_DNA"/>
</dbReference>
<feature type="transmembrane region" description="Helical" evidence="1">
    <location>
        <begin position="224"/>
        <end position="242"/>
    </location>
</feature>
<reference evidence="3 4" key="1">
    <citation type="journal article" date="2012" name="Genome Biol.">
        <title>Sequencing three crocodilian genomes to illuminate the evolution of archosaurs and amniotes.</title>
        <authorList>
            <person name="St John J.A."/>
            <person name="Braun E.L."/>
            <person name="Isberg S.R."/>
            <person name="Miles L.G."/>
            <person name="Chong A.Y."/>
            <person name="Gongora J."/>
            <person name="Dalzell P."/>
            <person name="Moran C."/>
            <person name="Bed'hom B."/>
            <person name="Abzhanov A."/>
            <person name="Burgess S.C."/>
            <person name="Cooksey A.M."/>
            <person name="Castoe T.A."/>
            <person name="Crawford N.G."/>
            <person name="Densmore L.D."/>
            <person name="Drew J.C."/>
            <person name="Edwards S.V."/>
            <person name="Faircloth B.C."/>
            <person name="Fujita M.K."/>
            <person name="Greenwold M.J."/>
            <person name="Hoffmann F.G."/>
            <person name="Howard J.M."/>
            <person name="Iguchi T."/>
            <person name="Janes D.E."/>
            <person name="Khan S.Y."/>
            <person name="Kohno S."/>
            <person name="de Koning A.J."/>
            <person name="Lance S.L."/>
            <person name="McCarthy F.M."/>
            <person name="McCormack J.E."/>
            <person name="Merchant M.E."/>
            <person name="Peterson D.G."/>
            <person name="Pollock D.D."/>
            <person name="Pourmand N."/>
            <person name="Raney B.J."/>
            <person name="Roessler K.A."/>
            <person name="Sanford J.R."/>
            <person name="Sawyer R.H."/>
            <person name="Schmidt C.J."/>
            <person name="Triplett E.W."/>
            <person name="Tuberville T.D."/>
            <person name="Venegas-Anaya M."/>
            <person name="Howard J.T."/>
            <person name="Jarvis E.D."/>
            <person name="Guillette L.J.Jr."/>
            <person name="Glenn T.C."/>
            <person name="Green R.E."/>
            <person name="Ray D.A."/>
        </authorList>
    </citation>
    <scope>NUCLEOTIDE SEQUENCE [LARGE SCALE GENOMIC DNA]</scope>
    <source>
        <strain evidence="3">KSC_2009_1</strain>
    </source>
</reference>
<dbReference type="STRING" id="8496.A0A151LZN4"/>
<protein>
    <recommendedName>
        <fullName evidence="2">Piezo TM1-24 domain-containing protein</fullName>
    </recommendedName>
</protein>
<dbReference type="InterPro" id="IPR027272">
    <property type="entry name" value="Piezo"/>
</dbReference>
<dbReference type="AlphaFoldDB" id="A0A151LZN4"/>
<dbReference type="OrthoDB" id="303066at2759"/>
<gene>
    <name evidence="3" type="ORF">Y1Q_0015745</name>
</gene>
<keyword evidence="4" id="KW-1185">Reference proteome</keyword>
<accession>A0A151LZN4</accession>
<sequence>MLSPGAEAPTTSPDNCTVHILEDPSPLARKKRARRKDPLQALGHMVLKQSYVCALIAMMVWSITYHSWLTFVLLLWACLIWTMRSRHHFAMLCSPFILLYGLALCGLQYVWGMDLAPELPTRLGSMSLEQLGLAHTPYPCLDLGAKVLYTLTFWLLLRQSVKEKLLKRRRPPAPLLEVTVTDTEASGRPRVLRALGGLVTAFYAKYWILVCAGMFIVVSFAGRLVVYKIVYMFLFLLCLTLFQVRGVGARSWACPGY</sequence>
<name>A0A151LZN4_ALLMI</name>
<feature type="transmembrane region" description="Helical" evidence="1">
    <location>
        <begin position="89"/>
        <end position="111"/>
    </location>
</feature>
<dbReference type="GO" id="GO:0016020">
    <property type="term" value="C:membrane"/>
    <property type="evidence" value="ECO:0007669"/>
    <property type="project" value="InterPro"/>
</dbReference>
<dbReference type="Pfam" id="PF24871">
    <property type="entry name" value="Piezo_TM1-24"/>
    <property type="match status" value="1"/>
</dbReference>
<dbReference type="PANTHER" id="PTHR47049:SF5">
    <property type="entry name" value="PIEZO-TYPE MECHANOSENSITIVE ION CHANNEL COMPONENT"/>
    <property type="match status" value="1"/>
</dbReference>
<proteinExistence type="predicted"/>
<comment type="caution">
    <text evidence="3">The sequence shown here is derived from an EMBL/GenBank/DDBJ whole genome shotgun (WGS) entry which is preliminary data.</text>
</comment>
<organism evidence="3 4">
    <name type="scientific">Alligator mississippiensis</name>
    <name type="common">American alligator</name>
    <dbReference type="NCBI Taxonomy" id="8496"/>
    <lineage>
        <taxon>Eukaryota</taxon>
        <taxon>Metazoa</taxon>
        <taxon>Chordata</taxon>
        <taxon>Craniata</taxon>
        <taxon>Vertebrata</taxon>
        <taxon>Euteleostomi</taxon>
        <taxon>Archelosauria</taxon>
        <taxon>Archosauria</taxon>
        <taxon>Crocodylia</taxon>
        <taxon>Alligatoridae</taxon>
        <taxon>Alligatorinae</taxon>
        <taxon>Alligator</taxon>
    </lineage>
</organism>
<keyword evidence="1" id="KW-0472">Membrane</keyword>
<feature type="domain" description="Piezo TM1-24" evidence="2">
    <location>
        <begin position="8"/>
        <end position="244"/>
    </location>
</feature>
<feature type="transmembrane region" description="Helical" evidence="1">
    <location>
        <begin position="143"/>
        <end position="161"/>
    </location>
</feature>
<evidence type="ECO:0000259" key="2">
    <source>
        <dbReference type="Pfam" id="PF24871"/>
    </source>
</evidence>
<dbReference type="PANTHER" id="PTHR47049">
    <property type="entry name" value="PIEZO-TYPE MECHANOSENSITIVE ION CHANNEL HOMOLOG"/>
    <property type="match status" value="1"/>
</dbReference>
<feature type="transmembrane region" description="Helical" evidence="1">
    <location>
        <begin position="195"/>
        <end position="218"/>
    </location>
</feature>
<feature type="transmembrane region" description="Helical" evidence="1">
    <location>
        <begin position="65"/>
        <end position="82"/>
    </location>
</feature>
<dbReference type="GO" id="GO:0008381">
    <property type="term" value="F:mechanosensitive monoatomic ion channel activity"/>
    <property type="evidence" value="ECO:0007669"/>
    <property type="project" value="InterPro"/>
</dbReference>
<evidence type="ECO:0000313" key="3">
    <source>
        <dbReference type="EMBL" id="KYO17703.1"/>
    </source>
</evidence>
<keyword evidence="1" id="KW-1133">Transmembrane helix</keyword>
<evidence type="ECO:0000256" key="1">
    <source>
        <dbReference type="SAM" id="Phobius"/>
    </source>
</evidence>
<evidence type="ECO:0000313" key="4">
    <source>
        <dbReference type="Proteomes" id="UP000050525"/>
    </source>
</evidence>
<dbReference type="Proteomes" id="UP000050525">
    <property type="component" value="Unassembled WGS sequence"/>
</dbReference>
<dbReference type="KEGG" id="amj:109281461"/>
<dbReference type="InterPro" id="IPR056769">
    <property type="entry name" value="Piezo_TM1-24"/>
</dbReference>
<keyword evidence="1" id="KW-0812">Transmembrane</keyword>